<evidence type="ECO:0000313" key="2">
    <source>
        <dbReference type="Proteomes" id="UP000805193"/>
    </source>
</evidence>
<name>A0AC60Q4E4_IXOPE</name>
<organism evidence="1 2">
    <name type="scientific">Ixodes persulcatus</name>
    <name type="common">Taiga tick</name>
    <dbReference type="NCBI Taxonomy" id="34615"/>
    <lineage>
        <taxon>Eukaryota</taxon>
        <taxon>Metazoa</taxon>
        <taxon>Ecdysozoa</taxon>
        <taxon>Arthropoda</taxon>
        <taxon>Chelicerata</taxon>
        <taxon>Arachnida</taxon>
        <taxon>Acari</taxon>
        <taxon>Parasitiformes</taxon>
        <taxon>Ixodida</taxon>
        <taxon>Ixodoidea</taxon>
        <taxon>Ixodidae</taxon>
        <taxon>Ixodinae</taxon>
        <taxon>Ixodes</taxon>
    </lineage>
</organism>
<proteinExistence type="predicted"/>
<accession>A0AC60Q4E4</accession>
<reference evidence="1 2" key="1">
    <citation type="journal article" date="2020" name="Cell">
        <title>Large-Scale Comparative Analyses of Tick Genomes Elucidate Their Genetic Diversity and Vector Capacities.</title>
        <authorList>
            <consortium name="Tick Genome and Microbiome Consortium (TIGMIC)"/>
            <person name="Jia N."/>
            <person name="Wang J."/>
            <person name="Shi W."/>
            <person name="Du L."/>
            <person name="Sun Y."/>
            <person name="Zhan W."/>
            <person name="Jiang J.F."/>
            <person name="Wang Q."/>
            <person name="Zhang B."/>
            <person name="Ji P."/>
            <person name="Bell-Sakyi L."/>
            <person name="Cui X.M."/>
            <person name="Yuan T.T."/>
            <person name="Jiang B.G."/>
            <person name="Yang W.F."/>
            <person name="Lam T.T."/>
            <person name="Chang Q.C."/>
            <person name="Ding S.J."/>
            <person name="Wang X.J."/>
            <person name="Zhu J.G."/>
            <person name="Ruan X.D."/>
            <person name="Zhao L."/>
            <person name="Wei J.T."/>
            <person name="Ye R.Z."/>
            <person name="Que T.C."/>
            <person name="Du C.H."/>
            <person name="Zhou Y.H."/>
            <person name="Cheng J.X."/>
            <person name="Dai P.F."/>
            <person name="Guo W.B."/>
            <person name="Han X.H."/>
            <person name="Huang E.J."/>
            <person name="Li L.F."/>
            <person name="Wei W."/>
            <person name="Gao Y.C."/>
            <person name="Liu J.Z."/>
            <person name="Shao H.Z."/>
            <person name="Wang X."/>
            <person name="Wang C.C."/>
            <person name="Yang T.C."/>
            <person name="Huo Q.B."/>
            <person name="Li W."/>
            <person name="Chen H.Y."/>
            <person name="Chen S.E."/>
            <person name="Zhou L.G."/>
            <person name="Ni X.B."/>
            <person name="Tian J.H."/>
            <person name="Sheng Y."/>
            <person name="Liu T."/>
            <person name="Pan Y.S."/>
            <person name="Xia L.Y."/>
            <person name="Li J."/>
            <person name="Zhao F."/>
            <person name="Cao W.C."/>
        </authorList>
    </citation>
    <scope>NUCLEOTIDE SEQUENCE [LARGE SCALE GENOMIC DNA]</scope>
    <source>
        <strain evidence="1">Iper-2018</strain>
    </source>
</reference>
<dbReference type="Proteomes" id="UP000805193">
    <property type="component" value="Unassembled WGS sequence"/>
</dbReference>
<protein>
    <submittedName>
        <fullName evidence="1">Uncharacterized protein</fullName>
    </submittedName>
</protein>
<gene>
    <name evidence="1" type="ORF">HPB47_024458</name>
</gene>
<sequence length="906" mass="99603">MFGPEQLSLVRLLCSFPFVVESLRERTLSRLLKMPLHSFETVLRRTHDLTLVASVRDGVAMTELRRGGRAVVSVEGDAFGTVMSAIRQEVAEHVDVDTTRFPFAPLTTNGIRAVTQLDGIWNETAFAEYSAHLEGNNDPLVQELLVARREWLGQPSVVNTMAMSCAVSDLFAAHRRRQVLPDVEGHQLGAHLVPAVCRRGVWLRGPQGKPRCGRACSGSGAPRGSAGGQRLIGSATIEIPAAPFEGVEPTQAAEAPAVPAVYRAPHRRTAAGSDIEAAEALLRELFPVDVLSPQQLDDLSGGGEARGFWKTISKSSLKKYAALFERMPATACAVSFGLACQKGAWVLTVDGLRKRPPHLQGVGPHPGVMQTERKAQLDTSGSFVRFGIAKGICKTLGPSPVPQELKLQGNIDGLSLFKSSQIGFWPILCRITNIEASVVYGKPPNLQEYLDLFLKEVVELTCSGMMHKGVRVYARLTAMICNAPTRSYVKATVGYISYHACERCRQKGRRIEGRQTFPDLHAPERTDNSFQSQDDPRHHTGVSPFMSLDVDMVALFPTEYMHLACLGVTKYLVQEFGRLYGAKQVVYIVHSLCHLAEQCLNHGPFDSFSAFPFESYLGKIKKKLRSSNKPLAPLSRRVSEMRHSSHIQAKSVHVPVKPGDSFMLTKSPIHAVQCVKLDYKKGHVLPLLHLHEISDNLGASSAAAKLMKLRGSVGPHQRQPYRRPLSTPPHYFPWERVGDAARGLHLYKGTASTLGTDVELSVPPRAGITLKEISREILVMNAELRPLMTGCFGVNYTTHPAFVFLRNSSERLLEPSWRRVLHVPSFPHFPRPFARSSRALPGPNSPFPAHPDPWTGERHHTARHPRSGIVRGPWQGRACTCGCIMVGTRSVGGEDIKREAGQGGPS</sequence>
<comment type="caution">
    <text evidence="1">The sequence shown here is derived from an EMBL/GenBank/DDBJ whole genome shotgun (WGS) entry which is preliminary data.</text>
</comment>
<keyword evidence="2" id="KW-1185">Reference proteome</keyword>
<evidence type="ECO:0000313" key="1">
    <source>
        <dbReference type="EMBL" id="KAG0428564.1"/>
    </source>
</evidence>
<dbReference type="EMBL" id="JABSTQ010009509">
    <property type="protein sequence ID" value="KAG0428564.1"/>
    <property type="molecule type" value="Genomic_DNA"/>
</dbReference>